<keyword evidence="3" id="KW-1185">Reference proteome</keyword>
<dbReference type="KEGG" id="faf:OE104_04705"/>
<feature type="transmembrane region" description="Helical" evidence="1">
    <location>
        <begin position="103"/>
        <end position="125"/>
    </location>
</feature>
<organism evidence="2 3">
    <name type="scientific">Fervidibacillus albus</name>
    <dbReference type="NCBI Taxonomy" id="2980026"/>
    <lineage>
        <taxon>Bacteria</taxon>
        <taxon>Bacillati</taxon>
        <taxon>Bacillota</taxon>
        <taxon>Bacilli</taxon>
        <taxon>Bacillales</taxon>
        <taxon>Bacillaceae</taxon>
        <taxon>Fervidibacillus</taxon>
    </lineage>
</organism>
<dbReference type="RefSeq" id="WP_275418419.1">
    <property type="nucleotide sequence ID" value="NZ_CP106878.1"/>
</dbReference>
<reference evidence="2" key="1">
    <citation type="submission" date="2022-09" db="EMBL/GenBank/DDBJ databases">
        <title>Complete Genomes of Fervidibacillus albus and Fervidibacillus halotolerans isolated from tidal flat sediments.</title>
        <authorList>
            <person name="Kwon K.K."/>
            <person name="Yang S.-H."/>
            <person name="Park M.J."/>
            <person name="Oh H.-M."/>
        </authorList>
    </citation>
    <scope>NUCLEOTIDE SEQUENCE</scope>
    <source>
        <strain evidence="2">MEBiC13591</strain>
    </source>
</reference>
<feature type="transmembrane region" description="Helical" evidence="1">
    <location>
        <begin position="6"/>
        <end position="29"/>
    </location>
</feature>
<sequence length="128" mass="15454">MAQFLSGIITLFIVSPIIFFVLLYFIIHWRTKDTTQSAKKAADGSVPFFLLSVYFLAEVIWGKSFLFFYILLFLFLFSFFVYFHWRKNNRIDLKSSFHKFWRFIFLLLIILHFLLMTYGIVSFAFRQL</sequence>
<accession>A0A9E8RWZ7</accession>
<proteinExistence type="predicted"/>
<gene>
    <name evidence="2" type="ORF">OE104_04705</name>
</gene>
<evidence type="ECO:0000256" key="1">
    <source>
        <dbReference type="SAM" id="Phobius"/>
    </source>
</evidence>
<name>A0A9E8RWZ7_9BACI</name>
<keyword evidence="1" id="KW-0812">Transmembrane</keyword>
<feature type="transmembrane region" description="Helical" evidence="1">
    <location>
        <begin position="66"/>
        <end position="83"/>
    </location>
</feature>
<dbReference type="Proteomes" id="UP001164718">
    <property type="component" value="Chromosome"/>
</dbReference>
<keyword evidence="1" id="KW-1133">Transmembrane helix</keyword>
<dbReference type="EMBL" id="CP106878">
    <property type="protein sequence ID" value="WAA10623.1"/>
    <property type="molecule type" value="Genomic_DNA"/>
</dbReference>
<keyword evidence="1" id="KW-0472">Membrane</keyword>
<evidence type="ECO:0000313" key="2">
    <source>
        <dbReference type="EMBL" id="WAA10623.1"/>
    </source>
</evidence>
<evidence type="ECO:0000313" key="3">
    <source>
        <dbReference type="Proteomes" id="UP001164718"/>
    </source>
</evidence>
<protein>
    <submittedName>
        <fullName evidence="2">DUF3397 domain-containing protein</fullName>
    </submittedName>
</protein>
<feature type="transmembrane region" description="Helical" evidence="1">
    <location>
        <begin position="41"/>
        <end position="60"/>
    </location>
</feature>
<dbReference type="AlphaFoldDB" id="A0A9E8RWZ7"/>
<dbReference type="Pfam" id="PF11877">
    <property type="entry name" value="DUF3397"/>
    <property type="match status" value="1"/>
</dbReference>
<dbReference type="InterPro" id="IPR024515">
    <property type="entry name" value="DUF3397"/>
</dbReference>